<gene>
    <name evidence="1" type="ORF">Poly30_31480</name>
</gene>
<protein>
    <submittedName>
        <fullName evidence="1">Uncharacterized protein</fullName>
    </submittedName>
</protein>
<name>A0A518EU46_9BACT</name>
<dbReference type="Proteomes" id="UP000320390">
    <property type="component" value="Chromosome"/>
</dbReference>
<proteinExistence type="predicted"/>
<dbReference type="EMBL" id="CP036434">
    <property type="protein sequence ID" value="QDV07620.1"/>
    <property type="molecule type" value="Genomic_DNA"/>
</dbReference>
<evidence type="ECO:0000313" key="1">
    <source>
        <dbReference type="EMBL" id="QDV07620.1"/>
    </source>
</evidence>
<organism evidence="1 2">
    <name type="scientific">Saltatorellus ferox</name>
    <dbReference type="NCBI Taxonomy" id="2528018"/>
    <lineage>
        <taxon>Bacteria</taxon>
        <taxon>Pseudomonadati</taxon>
        <taxon>Planctomycetota</taxon>
        <taxon>Planctomycetia</taxon>
        <taxon>Planctomycetia incertae sedis</taxon>
        <taxon>Saltatorellus</taxon>
    </lineage>
</organism>
<evidence type="ECO:0000313" key="2">
    <source>
        <dbReference type="Proteomes" id="UP000320390"/>
    </source>
</evidence>
<keyword evidence="2" id="KW-1185">Reference proteome</keyword>
<dbReference type="AlphaFoldDB" id="A0A518EU46"/>
<reference evidence="1 2" key="1">
    <citation type="submission" date="2019-02" db="EMBL/GenBank/DDBJ databases">
        <title>Deep-cultivation of Planctomycetes and their phenomic and genomic characterization uncovers novel biology.</title>
        <authorList>
            <person name="Wiegand S."/>
            <person name="Jogler M."/>
            <person name="Boedeker C."/>
            <person name="Pinto D."/>
            <person name="Vollmers J."/>
            <person name="Rivas-Marin E."/>
            <person name="Kohn T."/>
            <person name="Peeters S.H."/>
            <person name="Heuer A."/>
            <person name="Rast P."/>
            <person name="Oberbeckmann S."/>
            <person name="Bunk B."/>
            <person name="Jeske O."/>
            <person name="Meyerdierks A."/>
            <person name="Storesund J.E."/>
            <person name="Kallscheuer N."/>
            <person name="Luecker S."/>
            <person name="Lage O.M."/>
            <person name="Pohl T."/>
            <person name="Merkel B.J."/>
            <person name="Hornburger P."/>
            <person name="Mueller R.-W."/>
            <person name="Bruemmer F."/>
            <person name="Labrenz M."/>
            <person name="Spormann A.M."/>
            <person name="Op den Camp H."/>
            <person name="Overmann J."/>
            <person name="Amann R."/>
            <person name="Jetten M.S.M."/>
            <person name="Mascher T."/>
            <person name="Medema M.H."/>
            <person name="Devos D.P."/>
            <person name="Kaster A.-K."/>
            <person name="Ovreas L."/>
            <person name="Rohde M."/>
            <person name="Galperin M.Y."/>
            <person name="Jogler C."/>
        </authorList>
    </citation>
    <scope>NUCLEOTIDE SEQUENCE [LARGE SCALE GENOMIC DNA]</scope>
    <source>
        <strain evidence="1 2">Poly30</strain>
    </source>
</reference>
<accession>A0A518EU46</accession>
<sequence length="265" mass="28514">MAIALILPVLAAASVIRGPGLIAAWSDDEAGIESMLDGPAVGWAERSRPWLTEMAAATGDRQRESLSELGEHLASDTPERSSRAGILIGVLLADQRIESPTRILAQDLLLGQLERRVDTGARWSVGADIVCARALDASSVPDGLSDGGPTIRERLSAVAAGEFSHPNLATRVECAATALALAKDTERGDPLSKSLTHFLLAVLRAETPDQAKSPRTWPRITTLAWVKTRSAETLARWTGTKNLFRPDGPWAHQMEEADRFEALLD</sequence>